<evidence type="ECO:0000313" key="1">
    <source>
        <dbReference type="EMBL" id="AKA86367.1"/>
    </source>
</evidence>
<dbReference type="EMBL" id="CP011117">
    <property type="protein sequence ID" value="AKA86367.1"/>
    <property type="molecule type" value="Genomic_DNA"/>
</dbReference>
<name>A0AAU8U732_9PSED</name>
<reference evidence="1 2" key="1">
    <citation type="journal article" date="2015" name="Genome Announc.">
        <title>Complete Genome Sequence of Biocontrol Strain Pseudomonas fluorescens LBUM223.</title>
        <authorList>
            <person name="Roquigny R."/>
            <person name="Arseneault T."/>
            <person name="Gadkar V.J."/>
            <person name="Novinscak A."/>
            <person name="Joly D.L."/>
            <person name="Filion M."/>
        </authorList>
    </citation>
    <scope>NUCLEOTIDE SEQUENCE [LARGE SCALE GENOMIC DNA]</scope>
    <source>
        <strain evidence="1 2">LBUM223</strain>
    </source>
</reference>
<evidence type="ECO:0000313" key="2">
    <source>
        <dbReference type="Proteomes" id="UP000033099"/>
    </source>
</evidence>
<gene>
    <name evidence="1" type="ORF">VO64_5821</name>
</gene>
<organism evidence="1 2">
    <name type="scientific">Pseudomonas synxantha</name>
    <dbReference type="NCBI Taxonomy" id="47883"/>
    <lineage>
        <taxon>Bacteria</taxon>
        <taxon>Pseudomonadati</taxon>
        <taxon>Pseudomonadota</taxon>
        <taxon>Gammaproteobacteria</taxon>
        <taxon>Pseudomonadales</taxon>
        <taxon>Pseudomonadaceae</taxon>
        <taxon>Pseudomonas</taxon>
    </lineage>
</organism>
<accession>A0AAU8U732</accession>
<sequence>MFNHIAIKNRLDRLATLGTQKAMSAKGASAGDVWTACEVRVTVGGMVLPDAYKDLCVIRNVSTRFALNEIPSAVVRLEVIDPRSPSTAGEVLTSVLDKCRVSARSLVQVRKRGTSAWITLFEGGVEQLDWEVLADPKTNLVELKIKHNLVRLQSNFSGKAFQNTADADVLKELLGVGTIQADKSHSLTAKRDQTIHWPFGASAWEFTKALLGRNGVCFWPNAKGGRVGPAGWSKDVIILDGIRAQIERLTWKHSALRSPKSLWVDQHDVQKQATVKMQGDQSLRGKGCFDLKEIPSLTHADSHLIDCGWLAPSGGATSKGRANGLVLSSAFQAARGTAVLRGYMSGAVGDVLKIEQLEKGLCGEGLVTAIEHEFSAETEGCITTFTVGLTPEAAQWPDIPSPVGMLVGRVRAYEKTHARKDWHEVWVDVAGLEGHVRARYSGPYASKNAALWLYPQLGDEVVLNTMAGDPCSLVMVGAMNNPINKLPAPWSVTDNDKRGLVFHKGEASLGLKVDQKAHRMEFGGGSGDEMQHITVDAKKGMTFEAKSGAFLVTAAKGGISLNAKEKDVQLHAKNHLTLGGDQGVVLSSDKATVKINAKTTVQVTAKDVAFAAGQSKIDLAQASITIKATSISAKGSQGASLSGGGTSELTLKSAGAGMKGPSVEIEGQAKTDVKAPMIALKP</sequence>
<dbReference type="Proteomes" id="UP000033099">
    <property type="component" value="Chromosome"/>
</dbReference>
<protein>
    <submittedName>
        <fullName evidence="1">VgrG protein</fullName>
    </submittedName>
</protein>
<dbReference type="AlphaFoldDB" id="A0AAU8U732"/>
<dbReference type="RefSeq" id="WP_046072378.1">
    <property type="nucleotide sequence ID" value="NZ_CP011117.2"/>
</dbReference>
<dbReference type="KEGG" id="pfb:VO64_5821"/>
<proteinExistence type="predicted"/>